<dbReference type="InterPro" id="IPR010987">
    <property type="entry name" value="Glutathione-S-Trfase_C-like"/>
</dbReference>
<dbReference type="Proteomes" id="UP000051242">
    <property type="component" value="Unassembled WGS sequence"/>
</dbReference>
<dbReference type="PANTHER" id="PTHR43968:SF6">
    <property type="entry name" value="GLUTATHIONE S-TRANSFERASE OMEGA"/>
    <property type="match status" value="1"/>
</dbReference>
<dbReference type="PROSITE" id="PS50405">
    <property type="entry name" value="GST_CTER"/>
    <property type="match status" value="1"/>
</dbReference>
<protein>
    <recommendedName>
        <fullName evidence="5">Glutathione S-transferase</fullName>
    </recommendedName>
</protein>
<dbReference type="Gene3D" id="1.20.1050.10">
    <property type="match status" value="1"/>
</dbReference>
<evidence type="ECO:0000313" key="4">
    <source>
        <dbReference type="Proteomes" id="UP000051242"/>
    </source>
</evidence>
<dbReference type="SUPFAM" id="SSF52833">
    <property type="entry name" value="Thioredoxin-like"/>
    <property type="match status" value="1"/>
</dbReference>
<evidence type="ECO:0000259" key="1">
    <source>
        <dbReference type="PROSITE" id="PS50404"/>
    </source>
</evidence>
<dbReference type="SUPFAM" id="SSF47616">
    <property type="entry name" value="GST C-terminal domain-like"/>
    <property type="match status" value="1"/>
</dbReference>
<dbReference type="InterPro" id="IPR036282">
    <property type="entry name" value="Glutathione-S-Trfase_C_sf"/>
</dbReference>
<name>A0A0R2TB54_9GAMM</name>
<organism evidence="3 4">
    <name type="scientific">OM182 bacterium BACL3 MAG-120619-bin3</name>
    <dbReference type="NCBI Taxonomy" id="1655593"/>
    <lineage>
        <taxon>Bacteria</taxon>
        <taxon>Pseudomonadati</taxon>
        <taxon>Pseudomonadota</taxon>
        <taxon>Gammaproteobacteria</taxon>
        <taxon>OMG group</taxon>
        <taxon>OM182 clade</taxon>
    </lineage>
</organism>
<dbReference type="CDD" id="cd00570">
    <property type="entry name" value="GST_N_family"/>
    <property type="match status" value="1"/>
</dbReference>
<dbReference type="PROSITE" id="PS50404">
    <property type="entry name" value="GST_NTER"/>
    <property type="match status" value="1"/>
</dbReference>
<accession>A0A0R2TB54</accession>
<evidence type="ECO:0000259" key="2">
    <source>
        <dbReference type="PROSITE" id="PS50405"/>
    </source>
</evidence>
<reference evidence="3 4" key="1">
    <citation type="submission" date="2015-10" db="EMBL/GenBank/DDBJ databases">
        <title>Metagenome-Assembled Genomes uncover a global brackish microbiome.</title>
        <authorList>
            <person name="Hugerth L.W."/>
            <person name="Larsson J."/>
            <person name="Alneberg J."/>
            <person name="Lindh M.V."/>
            <person name="Legrand C."/>
            <person name="Pinhassi J."/>
            <person name="Andersson A.F."/>
        </authorList>
    </citation>
    <scope>NUCLEOTIDE SEQUENCE [LARGE SCALE GENOMIC DNA]</scope>
    <source>
        <strain evidence="3">BACL22 MAG-120619-bin3</strain>
    </source>
</reference>
<feature type="domain" description="GST N-terminal" evidence="1">
    <location>
        <begin position="1"/>
        <end position="71"/>
    </location>
</feature>
<dbReference type="InterPro" id="IPR050983">
    <property type="entry name" value="GST_Omega/HSP26"/>
</dbReference>
<dbReference type="Pfam" id="PF13417">
    <property type="entry name" value="GST_N_3"/>
    <property type="match status" value="1"/>
</dbReference>
<sequence>MPLSNYYNMVKTVLLEKGMDFEEMLILPNQESDFLGKSPMGKVPAMETEQGFLTETGVMIDYLDSLGQGESFYPADPFEKAKVQEMIRYLELYVELPARRLYGEVFFGRPATDELKKEVKPQLEKGFASFNRLAKFSPYLCGEQLTYADFYFRFSMNLAMTACKRALDWDVAAEMPRNNELIARLDERASIQRVLADQKKKA</sequence>
<dbReference type="Pfam" id="PF14497">
    <property type="entry name" value="GST_C_3"/>
    <property type="match status" value="1"/>
</dbReference>
<dbReference type="Gene3D" id="3.40.30.10">
    <property type="entry name" value="Glutaredoxin"/>
    <property type="match status" value="1"/>
</dbReference>
<evidence type="ECO:0000313" key="3">
    <source>
        <dbReference type="EMBL" id="KRO84228.1"/>
    </source>
</evidence>
<dbReference type="EMBL" id="LICD01000009">
    <property type="protein sequence ID" value="KRO84228.1"/>
    <property type="molecule type" value="Genomic_DNA"/>
</dbReference>
<dbReference type="InterPro" id="IPR004046">
    <property type="entry name" value="GST_C"/>
</dbReference>
<gene>
    <name evidence="3" type="ORF">ABR85_04755</name>
</gene>
<dbReference type="AlphaFoldDB" id="A0A0R2TB54"/>
<comment type="caution">
    <text evidence="3">The sequence shown here is derived from an EMBL/GenBank/DDBJ whole genome shotgun (WGS) entry which is preliminary data.</text>
</comment>
<dbReference type="InterPro" id="IPR036249">
    <property type="entry name" value="Thioredoxin-like_sf"/>
</dbReference>
<dbReference type="InterPro" id="IPR004045">
    <property type="entry name" value="Glutathione_S-Trfase_N"/>
</dbReference>
<feature type="domain" description="GST C-terminal" evidence="2">
    <location>
        <begin position="76"/>
        <end position="202"/>
    </location>
</feature>
<dbReference type="PANTHER" id="PTHR43968">
    <property type="match status" value="1"/>
</dbReference>
<proteinExistence type="predicted"/>
<evidence type="ECO:0008006" key="5">
    <source>
        <dbReference type="Google" id="ProtNLM"/>
    </source>
</evidence>
<dbReference type="GO" id="GO:0005737">
    <property type="term" value="C:cytoplasm"/>
    <property type="evidence" value="ECO:0007669"/>
    <property type="project" value="TreeGrafter"/>
</dbReference>